<keyword evidence="1" id="KW-0732">Signal</keyword>
<dbReference type="Proteomes" id="UP000192906">
    <property type="component" value="Unassembled WGS sequence"/>
</dbReference>
<dbReference type="STRING" id="1519643.SAMN06295933_2382"/>
<evidence type="ECO:0000256" key="1">
    <source>
        <dbReference type="SAM" id="SignalP"/>
    </source>
</evidence>
<dbReference type="EMBL" id="FWZU01000004">
    <property type="protein sequence ID" value="SMF24280.1"/>
    <property type="molecule type" value="Genomic_DNA"/>
</dbReference>
<evidence type="ECO:0000313" key="3">
    <source>
        <dbReference type="Proteomes" id="UP000192906"/>
    </source>
</evidence>
<protein>
    <recommendedName>
        <fullName evidence="4">Lipoprotein</fullName>
    </recommendedName>
</protein>
<gene>
    <name evidence="2" type="ORF">SAMN06295933_2382</name>
</gene>
<evidence type="ECO:0008006" key="4">
    <source>
        <dbReference type="Google" id="ProtNLM"/>
    </source>
</evidence>
<reference evidence="3" key="1">
    <citation type="submission" date="2017-04" db="EMBL/GenBank/DDBJ databases">
        <authorList>
            <person name="Varghese N."/>
            <person name="Submissions S."/>
        </authorList>
    </citation>
    <scope>NUCLEOTIDE SEQUENCE [LARGE SCALE GENOMIC DNA]</scope>
    <source>
        <strain evidence="3">K3S</strain>
    </source>
</reference>
<keyword evidence="3" id="KW-1185">Reference proteome</keyword>
<name>A0A1X7DZM7_9BACT</name>
<sequence>MKYRIIFLITLLMGLAACSAVPMKGDVTLKGNDLGPTEMSATRNVGIKSHATYSIVSELPDGSIFRGDLQSDQKSVTMFSNDGRSMKCNFEINNTKKGFESGGTGFCTTSEGQELNVKF</sequence>
<dbReference type="AlphaFoldDB" id="A0A1X7DZM7"/>
<dbReference type="PROSITE" id="PS51257">
    <property type="entry name" value="PROKAR_LIPOPROTEIN"/>
    <property type="match status" value="1"/>
</dbReference>
<feature type="signal peptide" evidence="1">
    <location>
        <begin position="1"/>
        <end position="19"/>
    </location>
</feature>
<dbReference type="OrthoDB" id="5458564at2"/>
<feature type="chain" id="PRO_5013253784" description="Lipoprotein" evidence="1">
    <location>
        <begin position="20"/>
        <end position="119"/>
    </location>
</feature>
<accession>A0A1X7DZM7</accession>
<dbReference type="RefSeq" id="WP_085102482.1">
    <property type="nucleotide sequence ID" value="NZ_FWZU01000004.1"/>
</dbReference>
<organism evidence="2 3">
    <name type="scientific">Desulfovibrio gilichinskyi</name>
    <dbReference type="NCBI Taxonomy" id="1519643"/>
    <lineage>
        <taxon>Bacteria</taxon>
        <taxon>Pseudomonadati</taxon>
        <taxon>Thermodesulfobacteriota</taxon>
        <taxon>Desulfovibrionia</taxon>
        <taxon>Desulfovibrionales</taxon>
        <taxon>Desulfovibrionaceae</taxon>
        <taxon>Desulfovibrio</taxon>
    </lineage>
</organism>
<proteinExistence type="predicted"/>
<evidence type="ECO:0000313" key="2">
    <source>
        <dbReference type="EMBL" id="SMF24280.1"/>
    </source>
</evidence>